<keyword evidence="1" id="KW-0245">EGF-like domain</keyword>
<dbReference type="Gene3D" id="2.10.220.10">
    <property type="entry name" value="Hormone Receptor, Insulin-like Growth Factor Receptor 1, Chain A, domain 2"/>
    <property type="match status" value="3"/>
</dbReference>
<dbReference type="CDD" id="cd00064">
    <property type="entry name" value="FU"/>
    <property type="match status" value="2"/>
</dbReference>
<dbReference type="GeneID" id="28976981"/>
<feature type="region of interest" description="Disordered" evidence="2">
    <location>
        <begin position="779"/>
        <end position="807"/>
    </location>
</feature>
<dbReference type="OMA" id="GNCEICQ"/>
<feature type="compositionally biased region" description="Low complexity" evidence="2">
    <location>
        <begin position="779"/>
        <end position="791"/>
    </location>
</feature>
<dbReference type="InterPro" id="IPR006212">
    <property type="entry name" value="Furin_repeat"/>
</dbReference>
<organism evidence="6 7">
    <name type="scientific">Rhodotorula graminis (strain WP1)</name>
    <dbReference type="NCBI Taxonomy" id="578459"/>
    <lineage>
        <taxon>Eukaryota</taxon>
        <taxon>Fungi</taxon>
        <taxon>Dikarya</taxon>
        <taxon>Basidiomycota</taxon>
        <taxon>Pucciniomycotina</taxon>
        <taxon>Microbotryomycetes</taxon>
        <taxon>Sporidiobolales</taxon>
        <taxon>Sporidiobolaceae</taxon>
        <taxon>Rhodotorula</taxon>
    </lineage>
</organism>
<feature type="region of interest" description="Disordered" evidence="2">
    <location>
        <begin position="736"/>
        <end position="763"/>
    </location>
</feature>
<evidence type="ECO:0000256" key="3">
    <source>
        <dbReference type="SAM" id="Phobius"/>
    </source>
</evidence>
<keyword evidence="4" id="KW-0732">Signal</keyword>
<keyword evidence="7" id="KW-1185">Reference proteome</keyword>
<dbReference type="PANTHER" id="PTHR15332">
    <property type="entry name" value="PROPROTEIN CONVERTASE SUBTILISIN_KEXIN TYPE 5-LIKE"/>
    <property type="match status" value="1"/>
</dbReference>
<feature type="domain" description="Laminin EGF-like" evidence="5">
    <location>
        <begin position="207"/>
        <end position="241"/>
    </location>
</feature>
<dbReference type="STRING" id="578459.A0A194S5K3"/>
<dbReference type="PROSITE" id="PS01248">
    <property type="entry name" value="EGF_LAM_1"/>
    <property type="match status" value="1"/>
</dbReference>
<reference evidence="6 7" key="1">
    <citation type="journal article" date="2015" name="Front. Microbiol.">
        <title>Genome sequence of the plant growth promoting endophytic yeast Rhodotorula graminis WP1.</title>
        <authorList>
            <person name="Firrincieli A."/>
            <person name="Otillar R."/>
            <person name="Salamov A."/>
            <person name="Schmutz J."/>
            <person name="Khan Z."/>
            <person name="Redman R.S."/>
            <person name="Fleck N.D."/>
            <person name="Lindquist E."/>
            <person name="Grigoriev I.V."/>
            <person name="Doty S.L."/>
        </authorList>
    </citation>
    <scope>NUCLEOTIDE SEQUENCE [LARGE SCALE GENOMIC DNA]</scope>
    <source>
        <strain evidence="6 7">WP1</strain>
    </source>
</reference>
<dbReference type="SUPFAM" id="SSF57184">
    <property type="entry name" value="Growth factor receptor domain"/>
    <property type="match status" value="2"/>
</dbReference>
<name>A0A194S5K3_RHOGW</name>
<gene>
    <name evidence="6" type="ORF">RHOBADRAFT_52842</name>
</gene>
<dbReference type="SMART" id="SM00181">
    <property type="entry name" value="EGF"/>
    <property type="match status" value="6"/>
</dbReference>
<feature type="chain" id="PRO_5008265473" description="Laminin EGF-like domain-containing protein" evidence="4">
    <location>
        <begin position="18"/>
        <end position="857"/>
    </location>
</feature>
<dbReference type="InterPro" id="IPR002049">
    <property type="entry name" value="LE_dom"/>
</dbReference>
<dbReference type="Proteomes" id="UP000053890">
    <property type="component" value="Unassembled WGS sequence"/>
</dbReference>
<dbReference type="RefSeq" id="XP_018271868.1">
    <property type="nucleotide sequence ID" value="XM_018416533.1"/>
</dbReference>
<dbReference type="InterPro" id="IPR000742">
    <property type="entry name" value="EGF"/>
</dbReference>
<feature type="signal peptide" evidence="4">
    <location>
        <begin position="1"/>
        <end position="17"/>
    </location>
</feature>
<dbReference type="AlphaFoldDB" id="A0A194S5K3"/>
<sequence>MLAPALLALALARLATAYPDAADLAPTTANSTLPAVCTADLCLQGDNSLAAGVVVSGMVNGSTQRVTLLPGSYTSTSLAASNASSSVLSVLDNKAVVNATEGFASSGSLASSLAVSLEAGLTAYTSPLYQGAPSHLAFPSSALASNSTSYPSSAESLLLTSNTWAVVQLANDRSSRLVVWDSVPDVGQLDGGTGSGAGGTCTGNGTCACLDGFAGPTCGDCEAGLFGKACDAACPAGCANCDDGITGTGLCLDPPISNVTLPSACNCANGICATNSTSATCECSAGWTRASNGTQCAACATGYYLSSAGDCVACDPSCASCSSPSGTCLTCQAGLQPLASDGTKCTTATSASTNGTFVTCASRTFWDSTSASCVDCNPLCESCFKAGTDGCLSCRSPNVLLPGGACVAVDSKTGVCDGTAGANGTSVASGWVYDNTKRVCDALPAKCAAGGIDNFNSAASRSSLKCSRCLPGSYLVDGACVDECPAGTLVSGEGLSCAACDSSCATCSLSTSHCTSCASTSALILNGTCISGSSCPAGYFAPASNTSTCLACHPDCATCSSSSTTCLTCPPSRPVLTPSGSCVATCASSEHFDTAKSSCVACSSTCATCSGSGSGACMSCPAGERLKAGSCSKPRDACAVIAGFGVCLEDLVTVAAESAASETPAARWKMPWWLILVIVLVLVAVVGVGVWFFRRSEQKRRRAHTARFAKDLGDKEVDKKLAALPLSVAYPPIPRASSPTPSHVIPIPPLSPSGRDASHDIPLTPRAVPAASHHFVLEDPSSPVSSYAPSSPRAPPARPARPDDSRWSLSSYGSRIAPARRVEPQQTGASEYSQRTFVTQAGNTLTIQSRNPFLGRM</sequence>
<evidence type="ECO:0000259" key="5">
    <source>
        <dbReference type="PROSITE" id="PS01248"/>
    </source>
</evidence>
<keyword evidence="3" id="KW-0472">Membrane</keyword>
<evidence type="ECO:0000256" key="2">
    <source>
        <dbReference type="SAM" id="MobiDB-lite"/>
    </source>
</evidence>
<dbReference type="PANTHER" id="PTHR15332:SF175">
    <property type="entry name" value="PROPROTEIN CONVERTASE SUBTILISIN_KEXIN TYPE 5-LIKE"/>
    <property type="match status" value="1"/>
</dbReference>
<accession>A0A194S5K3</accession>
<evidence type="ECO:0000313" key="7">
    <source>
        <dbReference type="Proteomes" id="UP000053890"/>
    </source>
</evidence>
<dbReference type="EMBL" id="KQ474077">
    <property type="protein sequence ID" value="KPV75819.1"/>
    <property type="molecule type" value="Genomic_DNA"/>
</dbReference>
<proteinExistence type="predicted"/>
<evidence type="ECO:0000313" key="6">
    <source>
        <dbReference type="EMBL" id="KPV75819.1"/>
    </source>
</evidence>
<evidence type="ECO:0000256" key="1">
    <source>
        <dbReference type="ARBA" id="ARBA00022536"/>
    </source>
</evidence>
<protein>
    <recommendedName>
        <fullName evidence="5">Laminin EGF-like domain-containing protein</fullName>
    </recommendedName>
</protein>
<evidence type="ECO:0000256" key="4">
    <source>
        <dbReference type="SAM" id="SignalP"/>
    </source>
</evidence>
<dbReference type="SMART" id="SM00261">
    <property type="entry name" value="FU"/>
    <property type="match status" value="6"/>
</dbReference>
<keyword evidence="3" id="KW-1133">Transmembrane helix</keyword>
<keyword evidence="3" id="KW-0812">Transmembrane</keyword>
<dbReference type="OrthoDB" id="18487at2759"/>
<dbReference type="InterPro" id="IPR009030">
    <property type="entry name" value="Growth_fac_rcpt_cys_sf"/>
</dbReference>
<feature type="transmembrane region" description="Helical" evidence="3">
    <location>
        <begin position="672"/>
        <end position="693"/>
    </location>
</feature>